<protein>
    <submittedName>
        <fullName evidence="2">Uncharacterized protein</fullName>
    </submittedName>
</protein>
<dbReference type="EMBL" id="JAAGWD010000001">
    <property type="protein sequence ID" value="NEM96062.1"/>
    <property type="molecule type" value="Genomic_DNA"/>
</dbReference>
<evidence type="ECO:0000313" key="3">
    <source>
        <dbReference type="Proteomes" id="UP000474777"/>
    </source>
</evidence>
<dbReference type="RefSeq" id="WP_163910658.1">
    <property type="nucleotide sequence ID" value="NZ_JAAGWD010000001.1"/>
</dbReference>
<feature type="chain" id="PRO_5025636324" evidence="1">
    <location>
        <begin position="21"/>
        <end position="146"/>
    </location>
</feature>
<dbReference type="Proteomes" id="UP000474777">
    <property type="component" value="Unassembled WGS sequence"/>
</dbReference>
<evidence type="ECO:0000313" key="2">
    <source>
        <dbReference type="EMBL" id="NEM96062.1"/>
    </source>
</evidence>
<keyword evidence="1" id="KW-0732">Signal</keyword>
<comment type="caution">
    <text evidence="2">The sequence shown here is derived from an EMBL/GenBank/DDBJ whole genome shotgun (WGS) entry which is preliminary data.</text>
</comment>
<dbReference type="AlphaFoldDB" id="A0A6B3LG62"/>
<feature type="signal peptide" evidence="1">
    <location>
        <begin position="1"/>
        <end position="20"/>
    </location>
</feature>
<proteinExistence type="predicted"/>
<gene>
    <name evidence="2" type="ORF">GXP69_00010</name>
</gene>
<organism evidence="2 3">
    <name type="scientific">Pontibacter burrus</name>
    <dbReference type="NCBI Taxonomy" id="2704466"/>
    <lineage>
        <taxon>Bacteria</taxon>
        <taxon>Pseudomonadati</taxon>
        <taxon>Bacteroidota</taxon>
        <taxon>Cytophagia</taxon>
        <taxon>Cytophagales</taxon>
        <taxon>Hymenobacteraceae</taxon>
        <taxon>Pontibacter</taxon>
    </lineage>
</organism>
<evidence type="ECO:0000256" key="1">
    <source>
        <dbReference type="SAM" id="SignalP"/>
    </source>
</evidence>
<keyword evidence="3" id="KW-1185">Reference proteome</keyword>
<accession>A0A6B3LG62</accession>
<reference evidence="2 3" key="1">
    <citation type="submission" date="2020-02" db="EMBL/GenBank/DDBJ databases">
        <authorList>
            <person name="Kim M.K."/>
        </authorList>
    </citation>
    <scope>NUCLEOTIDE SEQUENCE [LARGE SCALE GENOMIC DNA]</scope>
    <source>
        <strain evidence="2 3">BT327</strain>
    </source>
</reference>
<sequence>MNKISILLLTLIVFLNTSCAEKTRLASPDKAETITVIRKGAILYIINGSKNAVPDTNYVKLRMISVDLGSEIAICWQPEHLEWDLVADGTEILINKLDTTKYKFRTGFPLDGRGIPTPVRYYSGANCGSFSTYSGKVFRNKGIIVE</sequence>
<name>A0A6B3LG62_9BACT</name>